<feature type="signal peptide" evidence="1">
    <location>
        <begin position="1"/>
        <end position="20"/>
    </location>
</feature>
<proteinExistence type="predicted"/>
<evidence type="ECO:0000313" key="2">
    <source>
        <dbReference type="EMBL" id="EGT45661.1"/>
    </source>
</evidence>
<evidence type="ECO:0000256" key="1">
    <source>
        <dbReference type="SAM" id="SignalP"/>
    </source>
</evidence>
<keyword evidence="3" id="KW-1185">Reference proteome</keyword>
<dbReference type="AlphaFoldDB" id="G0MC86"/>
<feature type="chain" id="PRO_5003403077" evidence="1">
    <location>
        <begin position="21"/>
        <end position="761"/>
    </location>
</feature>
<sequence length="761" mass="87069">MILWKCSLSLLLLSIWTVNGSDYEAFMKHIQSQVVPYINKSVDLNSGTTAIVQVFQWHQIPGQMVIEELKWTTKRMEVYMKHRGISQGLAFVIRGQGKDISLHTRDLVTGQSRTYQALAPNYHVAGLLYFTEQYELLNSHTVTLKNGETGEEVKYDTVISYVQPSDVSFRKMLYSSFASMIDKSIDLYSGKTAIVQVFQWQMFSNRSFVSEELRWHPTRMDVYVRDGSPYQGLAFVIRGQGDNIGFYKKDIATGQVMESHTYAPTYRVASFGYLIPGAAYLNDFKLTLKNGETGEEIAYDTVFHYVELKDQTTTVATTTTTVAPTTTTTLSSEEVSFRKNLMELIDSKVDKSIDLYSGNTSFVNVFHWQTYENQPYFVLEEYKLVKYQRLDVYVKEGCASQGLAFVFRGQGNKFRLGTWNHLTNKPINLPTYLPTYHVASIDYLKHSAYFYNSTENNIYLKNQETEEGDEIWVHFIRPEDQTTTVAPTTTTTLSSEEASFQCKLVKYQRLDVYVKEGCASQGLAFVFRGQGNNFSLWTRSYLTNEKFIELPTYLPTYHAASIDYMNHSYNSTKFYHLTNEETQKSAQIWVHYIRPEDQTTTIASTDSSSEILGFPLSSIEGMIAPLISKSIDLHSGKTNIRQIMQWDKSEDGTLSFKQIMWQVTEITVFVKRNITDQGLAFVIQGTGDRFSVTLKSEETGAETTREANLLENRVVMIPFGENGQKMIDETLRFTVENLGTGMKHTYQQVIRLARKSFIHSD</sequence>
<dbReference type="InParanoid" id="G0MC86"/>
<gene>
    <name evidence="2" type="ORF">CAEBREN_06288</name>
</gene>
<dbReference type="HOGENOM" id="CLU_366476_0_0_1"/>
<accession>G0MC86</accession>
<organism evidence="3">
    <name type="scientific">Caenorhabditis brenneri</name>
    <name type="common">Nematode worm</name>
    <dbReference type="NCBI Taxonomy" id="135651"/>
    <lineage>
        <taxon>Eukaryota</taxon>
        <taxon>Metazoa</taxon>
        <taxon>Ecdysozoa</taxon>
        <taxon>Nematoda</taxon>
        <taxon>Chromadorea</taxon>
        <taxon>Rhabditida</taxon>
        <taxon>Rhabditina</taxon>
        <taxon>Rhabditomorpha</taxon>
        <taxon>Rhabditoidea</taxon>
        <taxon>Rhabditidae</taxon>
        <taxon>Peloderinae</taxon>
        <taxon>Caenorhabditis</taxon>
    </lineage>
</organism>
<protein>
    <submittedName>
        <fullName evidence="2">Uncharacterized protein</fullName>
    </submittedName>
</protein>
<reference evidence="3" key="1">
    <citation type="submission" date="2011-07" db="EMBL/GenBank/DDBJ databases">
        <authorList>
            <consortium name="Caenorhabditis brenneri Sequencing and Analysis Consortium"/>
            <person name="Wilson R.K."/>
        </authorList>
    </citation>
    <scope>NUCLEOTIDE SEQUENCE [LARGE SCALE GENOMIC DNA]</scope>
    <source>
        <strain evidence="3">PB2801</strain>
    </source>
</reference>
<dbReference type="Proteomes" id="UP000008068">
    <property type="component" value="Unassembled WGS sequence"/>
</dbReference>
<keyword evidence="1" id="KW-0732">Signal</keyword>
<evidence type="ECO:0000313" key="3">
    <source>
        <dbReference type="Proteomes" id="UP000008068"/>
    </source>
</evidence>
<name>G0MC86_CAEBE</name>
<dbReference type="EMBL" id="GL379789">
    <property type="protein sequence ID" value="EGT45661.1"/>
    <property type="molecule type" value="Genomic_DNA"/>
</dbReference>